<sequence>MGATSVPSRAKVLVVGGGPGGSYTAAVLAREGIDVVVLESAKFPRYHIGESMLPSLRLFLRFIDCEEKVEKHGFTIKPGAAILYNQWKQEGYTKFAPGNHSWNVERAELDEILMRHAQECGAKVYEEHRVTELNFAEGSDHRPVSASYTTVSGESGSIDFDYLVDASGRAGIMSTKYLKNRHMNETLKNIACWAYWTDESGWGWFIPLQNGVVSVGIVMDGKVSAAKKAAGTAAAGEGKTHTLYDHYMEQFQYVPRLWKLLEGAKLRVDPTGEAPTVKSATDFSYTAATYAGDHYRLVGDASAFIDPFFSSGVHLAIAGGLTAATTIAASIRGHCSEEEAIKFHDHKVAVAYTRFLLTVLGSYKQIRNQKLPVLSDVNENNFDRAFDFIRPVIQGTADAGQMLTEDELQKAMDFVTNVFVPTDSEMQERVGTRLGIDVLAPEAPLLTKDQIDELAKGDEDTENVLKQANAIKTVSDFYSGPERLLGEVVNGLTGRTKVGSLGLIRV</sequence>
<reference evidence="7" key="1">
    <citation type="submission" date="2020-05" db="EMBL/GenBank/DDBJ databases">
        <title>Mycena genomes resolve the evolution of fungal bioluminescence.</title>
        <authorList>
            <person name="Tsai I.J."/>
        </authorList>
    </citation>
    <scope>NUCLEOTIDE SEQUENCE</scope>
    <source>
        <strain evidence="7">160909Yilan</strain>
    </source>
</reference>
<keyword evidence="2" id="KW-0285">Flavoprotein</keyword>
<evidence type="ECO:0000313" key="7">
    <source>
        <dbReference type="EMBL" id="KAF7373328.1"/>
    </source>
</evidence>
<dbReference type="SUPFAM" id="SSF51905">
    <property type="entry name" value="FAD/NAD(P)-binding domain"/>
    <property type="match status" value="1"/>
</dbReference>
<organism evidence="7 8">
    <name type="scientific">Mycena sanguinolenta</name>
    <dbReference type="NCBI Taxonomy" id="230812"/>
    <lineage>
        <taxon>Eukaryota</taxon>
        <taxon>Fungi</taxon>
        <taxon>Dikarya</taxon>
        <taxon>Basidiomycota</taxon>
        <taxon>Agaricomycotina</taxon>
        <taxon>Agaricomycetes</taxon>
        <taxon>Agaricomycetidae</taxon>
        <taxon>Agaricales</taxon>
        <taxon>Marasmiineae</taxon>
        <taxon>Mycenaceae</taxon>
        <taxon>Mycena</taxon>
    </lineage>
</organism>
<dbReference type="PANTHER" id="PTHR43747:SF5">
    <property type="entry name" value="FAD-BINDING DOMAIN-CONTAINING PROTEIN"/>
    <property type="match status" value="1"/>
</dbReference>
<keyword evidence="3" id="KW-0274">FAD</keyword>
<dbReference type="PANTHER" id="PTHR43747">
    <property type="entry name" value="FAD-BINDING PROTEIN"/>
    <property type="match status" value="1"/>
</dbReference>
<keyword evidence="4" id="KW-0560">Oxidoreductase</keyword>
<evidence type="ECO:0000256" key="1">
    <source>
        <dbReference type="ARBA" id="ARBA00005706"/>
    </source>
</evidence>
<dbReference type="PRINTS" id="PR00420">
    <property type="entry name" value="RNGMNOXGNASE"/>
</dbReference>
<feature type="domain" description="FAD-binding" evidence="6">
    <location>
        <begin position="10"/>
        <end position="339"/>
    </location>
</feature>
<protein>
    <submittedName>
        <fullName evidence="7">FAD/NAD(P)-binding domain-containing protein</fullName>
    </submittedName>
</protein>
<keyword evidence="8" id="KW-1185">Reference proteome</keyword>
<dbReference type="GO" id="GO:0071949">
    <property type="term" value="F:FAD binding"/>
    <property type="evidence" value="ECO:0007669"/>
    <property type="project" value="InterPro"/>
</dbReference>
<evidence type="ECO:0000256" key="4">
    <source>
        <dbReference type="ARBA" id="ARBA00023002"/>
    </source>
</evidence>
<gene>
    <name evidence="7" type="ORF">MSAN_00542400</name>
</gene>
<name>A0A8H6Z6Q1_9AGAR</name>
<dbReference type="Gene3D" id="3.50.50.60">
    <property type="entry name" value="FAD/NAD(P)-binding domain"/>
    <property type="match status" value="1"/>
</dbReference>
<evidence type="ECO:0000256" key="3">
    <source>
        <dbReference type="ARBA" id="ARBA00022827"/>
    </source>
</evidence>
<dbReference type="InterPro" id="IPR002938">
    <property type="entry name" value="FAD-bd"/>
</dbReference>
<dbReference type="EMBL" id="JACAZH010000003">
    <property type="protein sequence ID" value="KAF7373328.1"/>
    <property type="molecule type" value="Genomic_DNA"/>
</dbReference>
<comment type="catalytic activity">
    <reaction evidence="5">
        <text>melleolide F + FADH2 + chloride + O2 = 6'-chloromelleolide F + FAD + 2 H2O + H(+)</text>
        <dbReference type="Rhea" id="RHEA:67160"/>
        <dbReference type="ChEBI" id="CHEBI:15377"/>
        <dbReference type="ChEBI" id="CHEBI:15378"/>
        <dbReference type="ChEBI" id="CHEBI:15379"/>
        <dbReference type="ChEBI" id="CHEBI:17996"/>
        <dbReference type="ChEBI" id="CHEBI:57692"/>
        <dbReference type="ChEBI" id="CHEBI:58307"/>
        <dbReference type="ChEBI" id="CHEBI:167712"/>
        <dbReference type="ChEBI" id="CHEBI:167713"/>
    </reaction>
    <physiologicalReaction direction="left-to-right" evidence="5">
        <dbReference type="Rhea" id="RHEA:67161"/>
    </physiologicalReaction>
</comment>
<dbReference type="Proteomes" id="UP000623467">
    <property type="component" value="Unassembled WGS sequence"/>
</dbReference>
<proteinExistence type="inferred from homology"/>
<dbReference type="InterPro" id="IPR050816">
    <property type="entry name" value="Flavin-dep_Halogenase_NPB"/>
</dbReference>
<dbReference type="GO" id="GO:0140907">
    <property type="term" value="F:flavin-dependent halogenase activity"/>
    <property type="evidence" value="ECO:0007669"/>
    <property type="project" value="UniProtKB-ARBA"/>
</dbReference>
<dbReference type="OrthoDB" id="3340390at2759"/>
<evidence type="ECO:0000259" key="6">
    <source>
        <dbReference type="Pfam" id="PF01494"/>
    </source>
</evidence>
<dbReference type="InterPro" id="IPR036188">
    <property type="entry name" value="FAD/NAD-bd_sf"/>
</dbReference>
<dbReference type="AlphaFoldDB" id="A0A8H6Z6Q1"/>
<evidence type="ECO:0000313" key="8">
    <source>
        <dbReference type="Proteomes" id="UP000623467"/>
    </source>
</evidence>
<evidence type="ECO:0000256" key="5">
    <source>
        <dbReference type="ARBA" id="ARBA00049364"/>
    </source>
</evidence>
<dbReference type="Pfam" id="PF01494">
    <property type="entry name" value="FAD_binding_3"/>
    <property type="match status" value="1"/>
</dbReference>
<dbReference type="GO" id="GO:0044550">
    <property type="term" value="P:secondary metabolite biosynthetic process"/>
    <property type="evidence" value="ECO:0007669"/>
    <property type="project" value="UniProtKB-ARBA"/>
</dbReference>
<accession>A0A8H6Z6Q1</accession>
<evidence type="ECO:0000256" key="2">
    <source>
        <dbReference type="ARBA" id="ARBA00022630"/>
    </source>
</evidence>
<comment type="similarity">
    <text evidence="1">Belongs to the flavin-dependent halogenase family.</text>
</comment>
<comment type="caution">
    <text evidence="7">The sequence shown here is derived from an EMBL/GenBank/DDBJ whole genome shotgun (WGS) entry which is preliminary data.</text>
</comment>